<dbReference type="eggNOG" id="ENOG502RA8J">
    <property type="taxonomic scope" value="Eukaryota"/>
</dbReference>
<proteinExistence type="predicted"/>
<name>R8BWE1_PHAM7</name>
<feature type="region of interest" description="Disordered" evidence="1">
    <location>
        <begin position="1"/>
        <end position="48"/>
    </location>
</feature>
<protein>
    <submittedName>
        <fullName evidence="2">Uncharacterized protein</fullName>
    </submittedName>
</protein>
<reference evidence="3" key="1">
    <citation type="journal article" date="2013" name="Genome Announc.">
        <title>Draft genome sequence of the ascomycete Phaeoacremonium aleophilum strain UCR-PA7, a causal agent of the esca disease complex in grapevines.</title>
        <authorList>
            <person name="Blanco-Ulate B."/>
            <person name="Rolshausen P."/>
            <person name="Cantu D."/>
        </authorList>
    </citation>
    <scope>NUCLEOTIDE SEQUENCE [LARGE SCALE GENOMIC DNA]</scope>
    <source>
        <strain evidence="3">UCR-PA7</strain>
    </source>
</reference>
<feature type="region of interest" description="Disordered" evidence="1">
    <location>
        <begin position="335"/>
        <end position="460"/>
    </location>
</feature>
<dbReference type="EMBL" id="KB932813">
    <property type="protein sequence ID" value="EOO03696.1"/>
    <property type="molecule type" value="Genomic_DNA"/>
</dbReference>
<dbReference type="KEGG" id="tmn:UCRPA7_758"/>
<dbReference type="OrthoDB" id="4870874at2759"/>
<keyword evidence="3" id="KW-1185">Reference proteome</keyword>
<feature type="compositionally biased region" description="Basic and acidic residues" evidence="1">
    <location>
        <begin position="1"/>
        <end position="10"/>
    </location>
</feature>
<evidence type="ECO:0000313" key="2">
    <source>
        <dbReference type="EMBL" id="EOO03696.1"/>
    </source>
</evidence>
<feature type="region of interest" description="Disordered" evidence="1">
    <location>
        <begin position="159"/>
        <end position="256"/>
    </location>
</feature>
<sequence>MPFHDDDAGRPRLTKANVRTFANATKCETAHRRGEPTPSPEPLHLGDSNDTERFFEEHPLLRRDRAANHEYEEETYESWKPAILPISDQQRVNAAILGDKLEATMTAANPPNGCNSNIGQTEPVDTTATGRDGNLTLFENWKPVSDPFGLGLGSIFGRDGGGPLKPRSQSPTIGHLKPDDFQQTAANPSFLHRDAPEPEGPRARSLTRQHPEAGRSNDLGTASFGDLGRYTVEQANPPDFGQAPEDQEDVPASTFPQGFPRYRSVSDFREIAIFLANAQYVVSLGGLALKDMKYGIVVVPSGEEKLLLTKQPEDVMTSEFLEDIKWADYKARRSQEGTMEPVADGTGPPAIANDSMERGDAAQEPPVADTSVAKRKRTRRGEAIQAIAATPIDEAEDPKDDTPTKATRRGRAVAGRATKDTAKSVKISTRGAKSGRGGGLKSTTPDRGRGRNNSRRGASS</sequence>
<dbReference type="GeneID" id="19328351"/>
<dbReference type="HOGENOM" id="CLU_594725_0_0_1"/>
<evidence type="ECO:0000313" key="3">
    <source>
        <dbReference type="Proteomes" id="UP000014074"/>
    </source>
</evidence>
<dbReference type="RefSeq" id="XP_007911542.1">
    <property type="nucleotide sequence ID" value="XM_007913351.1"/>
</dbReference>
<feature type="compositionally biased region" description="Basic and acidic residues" evidence="1">
    <location>
        <begin position="191"/>
        <end position="202"/>
    </location>
</feature>
<dbReference type="AlphaFoldDB" id="R8BWE1"/>
<organism evidence="2 3">
    <name type="scientific">Phaeoacremonium minimum (strain UCR-PA7)</name>
    <name type="common">Esca disease fungus</name>
    <name type="synonym">Togninia minima</name>
    <dbReference type="NCBI Taxonomy" id="1286976"/>
    <lineage>
        <taxon>Eukaryota</taxon>
        <taxon>Fungi</taxon>
        <taxon>Dikarya</taxon>
        <taxon>Ascomycota</taxon>
        <taxon>Pezizomycotina</taxon>
        <taxon>Sordariomycetes</taxon>
        <taxon>Sordariomycetidae</taxon>
        <taxon>Togniniales</taxon>
        <taxon>Togniniaceae</taxon>
        <taxon>Phaeoacremonium</taxon>
    </lineage>
</organism>
<gene>
    <name evidence="2" type="ORF">UCRPA7_758</name>
</gene>
<accession>R8BWE1</accession>
<evidence type="ECO:0000256" key="1">
    <source>
        <dbReference type="SAM" id="MobiDB-lite"/>
    </source>
</evidence>
<dbReference type="Proteomes" id="UP000014074">
    <property type="component" value="Unassembled WGS sequence"/>
</dbReference>